<reference evidence="7" key="1">
    <citation type="submission" date="2021-12" db="EMBL/GenBank/DDBJ databases">
        <title>Prjna785345.</title>
        <authorList>
            <person name="Rujirawat T."/>
            <person name="Krajaejun T."/>
        </authorList>
    </citation>
    <scope>NUCLEOTIDE SEQUENCE</scope>
    <source>
        <strain evidence="7">Pi057C3</strain>
    </source>
</reference>
<protein>
    <submittedName>
        <fullName evidence="7">Uncharacterized protein</fullName>
    </submittedName>
</protein>
<dbReference type="SMART" id="SM01187">
    <property type="entry name" value="Elicitin"/>
    <property type="match status" value="1"/>
</dbReference>
<evidence type="ECO:0000313" key="8">
    <source>
        <dbReference type="Proteomes" id="UP001209570"/>
    </source>
</evidence>
<dbReference type="AlphaFoldDB" id="A0AAD5QCY5"/>
<comment type="similarity">
    <text evidence="2">Belongs to the elicitin family.</text>
</comment>
<feature type="compositionally biased region" description="Pro residues" evidence="6">
    <location>
        <begin position="187"/>
        <end position="199"/>
    </location>
</feature>
<keyword evidence="4" id="KW-0928">Hypersensitive response elicitation</keyword>
<keyword evidence="3" id="KW-0964">Secreted</keyword>
<keyword evidence="5" id="KW-1015">Disulfide bond</keyword>
<dbReference type="GO" id="GO:0052040">
    <property type="term" value="P:symbiont-mediated perturbation of host programmed cell death"/>
    <property type="evidence" value="ECO:0007669"/>
    <property type="project" value="UniProtKB-KW"/>
</dbReference>
<accession>A0AAD5QCY5</accession>
<evidence type="ECO:0000256" key="5">
    <source>
        <dbReference type="ARBA" id="ARBA00023157"/>
    </source>
</evidence>
<dbReference type="InterPro" id="IPR036470">
    <property type="entry name" value="Elicitin_sf"/>
</dbReference>
<evidence type="ECO:0000256" key="4">
    <source>
        <dbReference type="ARBA" id="ARBA00022978"/>
    </source>
</evidence>
<gene>
    <name evidence="7" type="ORF">P43SY_008529</name>
</gene>
<dbReference type="EMBL" id="JAKCXM010000003">
    <property type="protein sequence ID" value="KAJ0409657.1"/>
    <property type="molecule type" value="Genomic_DNA"/>
</dbReference>
<sequence>MMTTNANSMHSLLRDIGRVNCSADVRRRTYQLLYASNRGLHDACVNATKFQIFPYGGQPPTPSQIKDLVGSTACCLLLTGVVLARFPECDVEFFSVRSAAEALLRIKSDVDSGRAVPSTAQFSELYAINRVANLLQENATLVDVAMERGTPPIAVTELTRMMNPVKIARGVSLAANMTIVPATRPSIPSPTTTPLPPQSPTSSPSDRPITSATIEAAYSSIQSVSMICITLALIP</sequence>
<organism evidence="7 8">
    <name type="scientific">Pythium insidiosum</name>
    <name type="common">Pythiosis disease agent</name>
    <dbReference type="NCBI Taxonomy" id="114742"/>
    <lineage>
        <taxon>Eukaryota</taxon>
        <taxon>Sar</taxon>
        <taxon>Stramenopiles</taxon>
        <taxon>Oomycota</taxon>
        <taxon>Peronosporomycetes</taxon>
        <taxon>Pythiales</taxon>
        <taxon>Pythiaceae</taxon>
        <taxon>Pythium</taxon>
    </lineage>
</organism>
<evidence type="ECO:0000256" key="2">
    <source>
        <dbReference type="ARBA" id="ARBA00009544"/>
    </source>
</evidence>
<evidence type="ECO:0000256" key="3">
    <source>
        <dbReference type="ARBA" id="ARBA00022525"/>
    </source>
</evidence>
<dbReference type="Proteomes" id="UP001209570">
    <property type="component" value="Unassembled WGS sequence"/>
</dbReference>
<evidence type="ECO:0000313" key="7">
    <source>
        <dbReference type="EMBL" id="KAJ0409657.1"/>
    </source>
</evidence>
<comment type="caution">
    <text evidence="7">The sequence shown here is derived from an EMBL/GenBank/DDBJ whole genome shotgun (WGS) entry which is preliminary data.</text>
</comment>
<evidence type="ECO:0000256" key="1">
    <source>
        <dbReference type="ARBA" id="ARBA00004613"/>
    </source>
</evidence>
<proteinExistence type="inferred from homology"/>
<dbReference type="GO" id="GO:0005576">
    <property type="term" value="C:extracellular region"/>
    <property type="evidence" value="ECO:0007669"/>
    <property type="project" value="UniProtKB-SubCell"/>
</dbReference>
<evidence type="ECO:0000256" key="6">
    <source>
        <dbReference type="SAM" id="MobiDB-lite"/>
    </source>
</evidence>
<name>A0AAD5QCY5_PYTIN</name>
<dbReference type="InterPro" id="IPR002200">
    <property type="entry name" value="Elicitin"/>
</dbReference>
<feature type="region of interest" description="Disordered" evidence="6">
    <location>
        <begin position="182"/>
        <end position="209"/>
    </location>
</feature>
<dbReference type="Gene3D" id="1.10.239.10">
    <property type="entry name" value="Elicitin domain"/>
    <property type="match status" value="1"/>
</dbReference>
<comment type="subcellular location">
    <subcellularLocation>
        <location evidence="1">Secreted</location>
    </subcellularLocation>
</comment>
<dbReference type="SUPFAM" id="SSF48647">
    <property type="entry name" value="Fungal elicitin"/>
    <property type="match status" value="1"/>
</dbReference>
<keyword evidence="8" id="KW-1185">Reference proteome</keyword>